<evidence type="ECO:0000313" key="2">
    <source>
        <dbReference type="EMBL" id="KKK68394.1"/>
    </source>
</evidence>
<gene>
    <name evidence="2" type="ORF">LCGC14_2944500</name>
</gene>
<evidence type="ECO:0000256" key="1">
    <source>
        <dbReference type="SAM" id="Coils"/>
    </source>
</evidence>
<evidence type="ECO:0008006" key="3">
    <source>
        <dbReference type="Google" id="ProtNLM"/>
    </source>
</evidence>
<dbReference type="EMBL" id="LAZR01059159">
    <property type="protein sequence ID" value="KKK68394.1"/>
    <property type="molecule type" value="Genomic_DNA"/>
</dbReference>
<sequence>MAKIKYEVKNFNPATMETITQAEAIITEYQSQGFSLTLRQIYYQFVARGLIPNTERSYKRIGNIVSDARRAGLIDWNAIEDRTRFIRSLSNWDKPQDILESAKNSYHRDLWATQDKRIEVWIEKDALVGVIEPICQENDVPFFSCRGYVSDSEMWRAAMRMRRYTGQSIIVLHLGDHDPSGIDMIRDIKDRLRLFSRHAKIEVRRIALTMEQVEEQDPPPNPAKITDSRYASYALEYGDKSWELDALEPQYISDLIRDQILEERDEKKWEAAVAEQEEERKQIQDIIDRWNELFGS</sequence>
<proteinExistence type="predicted"/>
<protein>
    <recommendedName>
        <fullName evidence="3">DUF2399 domain-containing protein</fullName>
    </recommendedName>
</protein>
<reference evidence="2" key="1">
    <citation type="journal article" date="2015" name="Nature">
        <title>Complex archaea that bridge the gap between prokaryotes and eukaryotes.</title>
        <authorList>
            <person name="Spang A."/>
            <person name="Saw J.H."/>
            <person name="Jorgensen S.L."/>
            <person name="Zaremba-Niedzwiedzka K."/>
            <person name="Martijn J."/>
            <person name="Lind A.E."/>
            <person name="van Eijk R."/>
            <person name="Schleper C."/>
            <person name="Guy L."/>
            <person name="Ettema T.J."/>
        </authorList>
    </citation>
    <scope>NUCLEOTIDE SEQUENCE</scope>
</reference>
<accession>A0A0F8ZPR6</accession>
<name>A0A0F8ZPR6_9ZZZZ</name>
<feature type="coiled-coil region" evidence="1">
    <location>
        <begin position="257"/>
        <end position="293"/>
    </location>
</feature>
<comment type="caution">
    <text evidence="2">The sequence shown here is derived from an EMBL/GenBank/DDBJ whole genome shotgun (WGS) entry which is preliminary data.</text>
</comment>
<dbReference type="AlphaFoldDB" id="A0A0F8ZPR6"/>
<organism evidence="2">
    <name type="scientific">marine sediment metagenome</name>
    <dbReference type="NCBI Taxonomy" id="412755"/>
    <lineage>
        <taxon>unclassified sequences</taxon>
        <taxon>metagenomes</taxon>
        <taxon>ecological metagenomes</taxon>
    </lineage>
</organism>
<keyword evidence="1" id="KW-0175">Coiled coil</keyword>